<dbReference type="Proteomes" id="UP000507470">
    <property type="component" value="Unassembled WGS sequence"/>
</dbReference>
<sequence length="407" mass="46692">MPERHTGENLSERLKSTISEFALDGKIVSSVHDNARNMNCASEKCDFDDMRCFGHTIQLCIKPCLEIPAIAKLTSRARKLVGHFKHSTTITAEMRKRQTLFGLRQNELIQDVVTRWNSTPQMLERLCEQRRVITDVMLDTTVTKKSDTHMLLKDYECDYLVEISAVLKQMYHVTTYMCLEKDVSASVMFPIVHGLLTKHLKNSEEDSALAHKMKASISEELITRFKPYNIETVSTQHALASLLDPRHRTLNFFSPEQKKVAIEMLESKLDDVPLKPAVKKSSKNLGTEDDKQPAKKQRVQRSLDFLLFDTDEDTSFQDESEMSLYIKERAVQDSNPLEWWKENNCKFPRLSVLARQYLSIPATSVPSERIFSCAGLIATKLRNRLSSSVIDQIIILNKNYVPEDKCE</sequence>
<dbReference type="InterPro" id="IPR012337">
    <property type="entry name" value="RNaseH-like_sf"/>
</dbReference>
<dbReference type="GO" id="GO:0006357">
    <property type="term" value="P:regulation of transcription by RNA polymerase II"/>
    <property type="evidence" value="ECO:0007669"/>
    <property type="project" value="TreeGrafter"/>
</dbReference>
<dbReference type="EMBL" id="CACVKT020005353">
    <property type="protein sequence ID" value="CAC5394692.1"/>
    <property type="molecule type" value="Genomic_DNA"/>
</dbReference>
<accession>A0A6J8CHD8</accession>
<proteinExistence type="predicted"/>
<dbReference type="InterPro" id="IPR008906">
    <property type="entry name" value="HATC_C_dom"/>
</dbReference>
<gene>
    <name evidence="3" type="ORF">MCOR_29421</name>
</gene>
<evidence type="ECO:0000313" key="3">
    <source>
        <dbReference type="EMBL" id="CAC5394692.1"/>
    </source>
</evidence>
<name>A0A6J8CHD8_MYTCO</name>
<dbReference type="AlphaFoldDB" id="A0A6J8CHD8"/>
<dbReference type="InterPro" id="IPR052717">
    <property type="entry name" value="Vacuolar_transposase_reg"/>
</dbReference>
<feature type="domain" description="HAT C-terminal dimerisation" evidence="2">
    <location>
        <begin position="323"/>
        <end position="399"/>
    </location>
</feature>
<reference evidence="3 4" key="1">
    <citation type="submission" date="2020-06" db="EMBL/GenBank/DDBJ databases">
        <authorList>
            <person name="Li R."/>
            <person name="Bekaert M."/>
        </authorList>
    </citation>
    <scope>NUCLEOTIDE SEQUENCE [LARGE SCALE GENOMIC DNA]</scope>
    <source>
        <strain evidence="4">wild</strain>
    </source>
</reference>
<evidence type="ECO:0000259" key="2">
    <source>
        <dbReference type="Pfam" id="PF05699"/>
    </source>
</evidence>
<dbReference type="Pfam" id="PF05699">
    <property type="entry name" value="Dimer_Tnp_hAT"/>
    <property type="match status" value="1"/>
</dbReference>
<evidence type="ECO:0000256" key="1">
    <source>
        <dbReference type="SAM" id="MobiDB-lite"/>
    </source>
</evidence>
<dbReference type="PANTHER" id="PTHR46169">
    <property type="entry name" value="DNA REPLICATION-RELATED ELEMENT FACTOR, ISOFORM A"/>
    <property type="match status" value="1"/>
</dbReference>
<evidence type="ECO:0000313" key="4">
    <source>
        <dbReference type="Proteomes" id="UP000507470"/>
    </source>
</evidence>
<dbReference type="GO" id="GO:0046983">
    <property type="term" value="F:protein dimerization activity"/>
    <property type="evidence" value="ECO:0007669"/>
    <property type="project" value="InterPro"/>
</dbReference>
<dbReference type="GO" id="GO:0005634">
    <property type="term" value="C:nucleus"/>
    <property type="evidence" value="ECO:0007669"/>
    <property type="project" value="TreeGrafter"/>
</dbReference>
<organism evidence="3 4">
    <name type="scientific">Mytilus coruscus</name>
    <name type="common">Sea mussel</name>
    <dbReference type="NCBI Taxonomy" id="42192"/>
    <lineage>
        <taxon>Eukaryota</taxon>
        <taxon>Metazoa</taxon>
        <taxon>Spiralia</taxon>
        <taxon>Lophotrochozoa</taxon>
        <taxon>Mollusca</taxon>
        <taxon>Bivalvia</taxon>
        <taxon>Autobranchia</taxon>
        <taxon>Pteriomorphia</taxon>
        <taxon>Mytilida</taxon>
        <taxon>Mytiloidea</taxon>
        <taxon>Mytilidae</taxon>
        <taxon>Mytilinae</taxon>
        <taxon>Mytilus</taxon>
    </lineage>
</organism>
<protein>
    <recommendedName>
        <fullName evidence="2">HAT C-terminal dimerisation domain-containing protein</fullName>
    </recommendedName>
</protein>
<keyword evidence="4" id="KW-1185">Reference proteome</keyword>
<dbReference type="SUPFAM" id="SSF53098">
    <property type="entry name" value="Ribonuclease H-like"/>
    <property type="match status" value="1"/>
</dbReference>
<dbReference type="PANTHER" id="PTHR46169:SF29">
    <property type="entry name" value="DNA REPLICATION-RELATED ELEMENT FACTOR, ISOFORM A"/>
    <property type="match status" value="1"/>
</dbReference>
<feature type="region of interest" description="Disordered" evidence="1">
    <location>
        <begin position="276"/>
        <end position="296"/>
    </location>
</feature>
<dbReference type="OrthoDB" id="106267at2759"/>